<protein>
    <submittedName>
        <fullName evidence="3">YlmH protein</fullName>
    </submittedName>
</protein>
<proteinExistence type="predicted"/>
<dbReference type="RefSeq" id="WP_004227907.1">
    <property type="nucleotide sequence ID" value="NZ_AEUV02000002.1"/>
</dbReference>
<dbReference type="Pfam" id="PF01479">
    <property type="entry name" value="S4"/>
    <property type="match status" value="1"/>
</dbReference>
<dbReference type="eggNOG" id="COG2302">
    <property type="taxonomic scope" value="Bacteria"/>
</dbReference>
<dbReference type="PANTHER" id="PTHR13633:SF3">
    <property type="entry name" value="MITOCHONDRIAL TRANSCRIPTION RESCUE FACTOR 1"/>
    <property type="match status" value="1"/>
</dbReference>
<evidence type="ECO:0000259" key="2">
    <source>
        <dbReference type="SMART" id="SM00363"/>
    </source>
</evidence>
<dbReference type="SMART" id="SM00363">
    <property type="entry name" value="S4"/>
    <property type="match status" value="1"/>
</dbReference>
<feature type="domain" description="RNA-binding S4" evidence="2">
    <location>
        <begin position="183"/>
        <end position="259"/>
    </location>
</feature>
<evidence type="ECO:0000313" key="3">
    <source>
        <dbReference type="EMBL" id="EHI74562.1"/>
    </source>
</evidence>
<organism evidence="3 4">
    <name type="scientific">Streptococcus criceti HS-6</name>
    <dbReference type="NCBI Taxonomy" id="873449"/>
    <lineage>
        <taxon>Bacteria</taxon>
        <taxon>Bacillati</taxon>
        <taxon>Bacillota</taxon>
        <taxon>Bacilli</taxon>
        <taxon>Lactobacillales</taxon>
        <taxon>Streptococcaceae</taxon>
        <taxon>Streptococcus</taxon>
    </lineage>
</organism>
<dbReference type="AlphaFoldDB" id="G5JSK0"/>
<dbReference type="GO" id="GO:0003723">
    <property type="term" value="F:RNA binding"/>
    <property type="evidence" value="ECO:0007669"/>
    <property type="project" value="UniProtKB-KW"/>
</dbReference>
<gene>
    <name evidence="3" type="primary">ylmH</name>
    <name evidence="3" type="ORF">STRCR_2201</name>
</gene>
<dbReference type="STRING" id="873449.STRCR_2201"/>
<dbReference type="Pfam" id="PF17774">
    <property type="entry name" value="YlmH_RBD"/>
    <property type="match status" value="1"/>
</dbReference>
<dbReference type="Pfam" id="PF21278">
    <property type="entry name" value="YlmH_1st"/>
    <property type="match status" value="1"/>
</dbReference>
<dbReference type="InterPro" id="IPR002942">
    <property type="entry name" value="S4_RNA-bd"/>
</dbReference>
<dbReference type="InterPro" id="IPR036986">
    <property type="entry name" value="S4_RNA-bd_sf"/>
</dbReference>
<comment type="caution">
    <text evidence="3">The sequence shown here is derived from an EMBL/GenBank/DDBJ whole genome shotgun (WGS) entry which is preliminary data.</text>
</comment>
<keyword evidence="4" id="KW-1185">Reference proteome</keyword>
<dbReference type="CDD" id="cd00165">
    <property type="entry name" value="S4"/>
    <property type="match status" value="1"/>
</dbReference>
<reference evidence="3" key="1">
    <citation type="submission" date="2011-07" db="EMBL/GenBank/DDBJ databases">
        <authorList>
            <person name="Stanhope M.J."/>
            <person name="Durkin A.S."/>
            <person name="Hostetler J."/>
            <person name="Kim M."/>
            <person name="Radune D."/>
            <person name="Singh I."/>
            <person name="Town C.D."/>
        </authorList>
    </citation>
    <scope>NUCLEOTIDE SEQUENCE [LARGE SCALE GENOMIC DNA]</scope>
    <source>
        <strain evidence="3">HS-6</strain>
    </source>
</reference>
<dbReference type="PANTHER" id="PTHR13633">
    <property type="entry name" value="MITOCHONDRIAL TRANSCRIPTION RESCUE FACTOR 1"/>
    <property type="match status" value="1"/>
</dbReference>
<accession>G5JSK0</accession>
<dbReference type="PROSITE" id="PS50889">
    <property type="entry name" value="S4"/>
    <property type="match status" value="1"/>
</dbReference>
<dbReference type="EMBL" id="AEUV02000002">
    <property type="protein sequence ID" value="EHI74562.1"/>
    <property type="molecule type" value="Genomic_DNA"/>
</dbReference>
<evidence type="ECO:0000256" key="1">
    <source>
        <dbReference type="PROSITE-ProRule" id="PRU00182"/>
    </source>
</evidence>
<dbReference type="OrthoDB" id="9812787at2"/>
<dbReference type="Gene3D" id="3.30.1370.160">
    <property type="match status" value="1"/>
</dbReference>
<keyword evidence="1" id="KW-0694">RNA-binding</keyword>
<evidence type="ECO:0000313" key="4">
    <source>
        <dbReference type="Proteomes" id="UP000004322"/>
    </source>
</evidence>
<dbReference type="SUPFAM" id="SSF55174">
    <property type="entry name" value="Alpha-L RNA-binding motif"/>
    <property type="match status" value="1"/>
</dbReference>
<dbReference type="InterPro" id="IPR012677">
    <property type="entry name" value="Nucleotide-bd_a/b_plait_sf"/>
</dbReference>
<sequence>MVENDIYQHFRKEERTFIDKMRDLAERVEDTYTYQLTDFLDPRQVKIAESVFGQMGIKYYLSTDYLKTEYARVIAAPDYYELEPQDFEVALLEISYNSKFNHLTHAQIMGSFINKLGIQRNVFGDIILTEVRAQIIVTKSLVSYFATVEKIGRAAVKIKEVDFSQLLLPANRAKEFDVLVSSLRLDKVIASAFKLSRSLASKLVEQEKVKLNYGLLTRPAELLELGDLVSVRGYGRFQIYRDNGLSKNKKHKLTLKKYANK</sequence>
<dbReference type="Gene3D" id="3.10.290.10">
    <property type="entry name" value="RNA-binding S4 domain"/>
    <property type="match status" value="1"/>
</dbReference>
<dbReference type="InterPro" id="IPR040591">
    <property type="entry name" value="RqcP2_RBD"/>
</dbReference>
<dbReference type="Proteomes" id="UP000004322">
    <property type="component" value="Unassembled WGS sequence"/>
</dbReference>
<dbReference type="InterPro" id="IPR048443">
    <property type="entry name" value="RqcP2_N"/>
</dbReference>
<dbReference type="Gene3D" id="3.30.70.330">
    <property type="match status" value="1"/>
</dbReference>
<name>G5JSK0_STRCG</name>